<reference evidence="11" key="1">
    <citation type="submission" date="2013-03" db="EMBL/GenBank/DDBJ databases">
        <authorList>
            <person name="Jeffery W."/>
            <person name="Warren W."/>
            <person name="Wilson R.K."/>
        </authorList>
    </citation>
    <scope>NUCLEOTIDE SEQUENCE</scope>
    <source>
        <strain evidence="11">female</strain>
    </source>
</reference>
<dbReference type="Bgee" id="ENSAMXG00000003010">
    <property type="expression patterns" value="Expressed in pharyngeal gill and 6 other cell types or tissues"/>
</dbReference>
<dbReference type="SUPFAM" id="SSF49265">
    <property type="entry name" value="Fibronectin type III"/>
    <property type="match status" value="1"/>
</dbReference>
<dbReference type="AlphaFoldDB" id="W5K656"/>
<evidence type="ECO:0000256" key="5">
    <source>
        <dbReference type="ARBA" id="ARBA00023136"/>
    </source>
</evidence>
<evidence type="ECO:0000256" key="1">
    <source>
        <dbReference type="ARBA" id="ARBA00004479"/>
    </source>
</evidence>
<dbReference type="STRING" id="7994.ENSAMXP00000003067"/>
<evidence type="ECO:0000313" key="10">
    <source>
        <dbReference type="Ensembl" id="ENSAMXP00000003067.2"/>
    </source>
</evidence>
<name>W5K656_ASTMX</name>
<accession>W5K656</accession>
<evidence type="ECO:0000256" key="8">
    <source>
        <dbReference type="SAM" id="MobiDB-lite"/>
    </source>
</evidence>
<sequence>AVCDVSCTTDYFTMLNCSLSAVAGPVECDNETVAGSCVIRPPSRWCTIKPEDFFLMAEHDTICTLTAKFTPKLLFFSLFIVKPLQPFNLTLTQRNGSEDLVLSWVMPYKSEGYGLEDEMMYAVCLRLKDDQSKYLEIECKLLSPGQLYVASVQATVNSPSFPPSQWSEWSSSIELTCPNTGKPTRSILLALKCSCSHFNINQGRLKKLAQFQYIPNPQDFFKPLYHTYQGDFKKWVGPVLTFNSFDILEKSVPLQVLSRSSWHLLSLLNPGSSKRYFFGDSSLGTVRSSGHISMDTVTVSGQEGTMSDWTGGSGGAGGSGGSGGSGSDRNRPDPGTLRAPGVSDEEDVLEFDGNDGLEERLFVNDMDNIEVISLDSYSSNEQSDDGYPQVGLDLDTIDSGFLESDCSSPVNSECDGSEQMEAALLGGGIASHSNYVKQWVSLRPSSEEDLSNSGQ</sequence>
<dbReference type="Ensembl" id="ENSAMXT00000003067.2">
    <property type="protein sequence ID" value="ENSAMXP00000003067.2"/>
    <property type="gene ID" value="ENSAMXG00000003010.2"/>
</dbReference>
<dbReference type="GO" id="GO:0009897">
    <property type="term" value="C:external side of plasma membrane"/>
    <property type="evidence" value="ECO:0007669"/>
    <property type="project" value="TreeGrafter"/>
</dbReference>
<evidence type="ECO:0000256" key="4">
    <source>
        <dbReference type="ARBA" id="ARBA00022989"/>
    </source>
</evidence>
<dbReference type="InterPro" id="IPR013783">
    <property type="entry name" value="Ig-like_fold"/>
</dbReference>
<keyword evidence="6" id="KW-0675">Receptor</keyword>
<proteinExistence type="predicted"/>
<dbReference type="FunCoup" id="W5K656">
    <property type="interactions" value="1252"/>
</dbReference>
<comment type="subcellular location">
    <subcellularLocation>
        <location evidence="1">Membrane</location>
        <topology evidence="1">Single-pass type I membrane protein</topology>
    </subcellularLocation>
</comment>
<keyword evidence="5" id="KW-0472">Membrane</keyword>
<feature type="compositionally biased region" description="Gly residues" evidence="8">
    <location>
        <begin position="311"/>
        <end position="326"/>
    </location>
</feature>
<keyword evidence="4" id="KW-1133">Transmembrane helix</keyword>
<dbReference type="Proteomes" id="UP000018467">
    <property type="component" value="Unassembled WGS sequence"/>
</dbReference>
<evidence type="ECO:0000256" key="2">
    <source>
        <dbReference type="ARBA" id="ARBA00022692"/>
    </source>
</evidence>
<dbReference type="InParanoid" id="W5K656"/>
<evidence type="ECO:0000256" key="3">
    <source>
        <dbReference type="ARBA" id="ARBA00022729"/>
    </source>
</evidence>
<feature type="domain" description="Fibronectin type-III" evidence="9">
    <location>
        <begin position="85"/>
        <end position="179"/>
    </location>
</feature>
<dbReference type="HOGENOM" id="CLU_512484_0_0_1"/>
<dbReference type="GeneTree" id="ENSGT00940000170682"/>
<dbReference type="InterPro" id="IPR003961">
    <property type="entry name" value="FN3_dom"/>
</dbReference>
<keyword evidence="11" id="KW-1185">Reference proteome</keyword>
<reference evidence="11" key="2">
    <citation type="journal article" date="2014" name="Nat. Commun.">
        <title>The cavefish genome reveals candidate genes for eye loss.</title>
        <authorList>
            <person name="McGaugh S.E."/>
            <person name="Gross J.B."/>
            <person name="Aken B."/>
            <person name="Blin M."/>
            <person name="Borowsky R."/>
            <person name="Chalopin D."/>
            <person name="Hinaux H."/>
            <person name="Jeffery W.R."/>
            <person name="Keene A."/>
            <person name="Ma L."/>
            <person name="Minx P."/>
            <person name="Murphy D."/>
            <person name="O'Quin K.E."/>
            <person name="Retaux S."/>
            <person name="Rohner N."/>
            <person name="Searle S.M."/>
            <person name="Stahl B.A."/>
            <person name="Tabin C."/>
            <person name="Volff J.N."/>
            <person name="Yoshizawa M."/>
            <person name="Warren W.C."/>
        </authorList>
    </citation>
    <scope>NUCLEOTIDE SEQUENCE [LARGE SCALE GENOMIC DNA]</scope>
    <source>
        <strain evidence="11">female</strain>
    </source>
</reference>
<evidence type="ECO:0000313" key="11">
    <source>
        <dbReference type="Proteomes" id="UP000018467"/>
    </source>
</evidence>
<evidence type="ECO:0000256" key="6">
    <source>
        <dbReference type="ARBA" id="ARBA00023170"/>
    </source>
</evidence>
<reference evidence="10" key="3">
    <citation type="submission" date="2025-08" db="UniProtKB">
        <authorList>
            <consortium name="Ensembl"/>
        </authorList>
    </citation>
    <scope>IDENTIFICATION</scope>
</reference>
<organism evidence="10 11">
    <name type="scientific">Astyanax mexicanus</name>
    <name type="common">Blind cave fish</name>
    <name type="synonym">Astyanax fasciatus mexicanus</name>
    <dbReference type="NCBI Taxonomy" id="7994"/>
    <lineage>
        <taxon>Eukaryota</taxon>
        <taxon>Metazoa</taxon>
        <taxon>Chordata</taxon>
        <taxon>Craniata</taxon>
        <taxon>Vertebrata</taxon>
        <taxon>Euteleostomi</taxon>
        <taxon>Actinopterygii</taxon>
        <taxon>Neopterygii</taxon>
        <taxon>Teleostei</taxon>
        <taxon>Ostariophysi</taxon>
        <taxon>Characiformes</taxon>
        <taxon>Characoidei</taxon>
        <taxon>Acestrorhamphidae</taxon>
        <taxon>Acestrorhamphinae</taxon>
        <taxon>Astyanax</taxon>
    </lineage>
</organism>
<dbReference type="PANTHER" id="PTHR23037">
    <property type="entry name" value="CYTOKINE RECEPTOR"/>
    <property type="match status" value="1"/>
</dbReference>
<evidence type="ECO:0000259" key="9">
    <source>
        <dbReference type="PROSITE" id="PS50853"/>
    </source>
</evidence>
<keyword evidence="2" id="KW-0812">Transmembrane</keyword>
<dbReference type="GO" id="GO:0004896">
    <property type="term" value="F:cytokine receptor activity"/>
    <property type="evidence" value="ECO:0007669"/>
    <property type="project" value="TreeGrafter"/>
</dbReference>
<evidence type="ECO:0000256" key="7">
    <source>
        <dbReference type="ARBA" id="ARBA00023180"/>
    </source>
</evidence>
<protein>
    <recommendedName>
        <fullName evidence="9">Fibronectin type-III domain-containing protein</fullName>
    </recommendedName>
</protein>
<dbReference type="InterPro" id="IPR036116">
    <property type="entry name" value="FN3_sf"/>
</dbReference>
<feature type="region of interest" description="Disordered" evidence="8">
    <location>
        <begin position="302"/>
        <end position="344"/>
    </location>
</feature>
<keyword evidence="3" id="KW-0732">Signal</keyword>
<dbReference type="Gene3D" id="2.60.40.10">
    <property type="entry name" value="Immunoglobulins"/>
    <property type="match status" value="1"/>
</dbReference>
<keyword evidence="7" id="KW-0325">Glycoprotein</keyword>
<reference evidence="10" key="4">
    <citation type="submission" date="2025-09" db="UniProtKB">
        <authorList>
            <consortium name="Ensembl"/>
        </authorList>
    </citation>
    <scope>IDENTIFICATION</scope>
</reference>
<dbReference type="PROSITE" id="PS50853">
    <property type="entry name" value="FN3"/>
    <property type="match status" value="1"/>
</dbReference>
<dbReference type="PANTHER" id="PTHR23037:SF36">
    <property type="entry name" value="INTERLEUKIN 21 RECEPTOR, TANDEM DUPLICATE 1"/>
    <property type="match status" value="1"/>
</dbReference>